<feature type="compositionally biased region" description="Polar residues" evidence="1">
    <location>
        <begin position="29"/>
        <end position="39"/>
    </location>
</feature>
<evidence type="ECO:0000256" key="1">
    <source>
        <dbReference type="SAM" id="MobiDB-lite"/>
    </source>
</evidence>
<feature type="non-terminal residue" evidence="2">
    <location>
        <position position="130"/>
    </location>
</feature>
<accession>A0ABD0LVK7</accession>
<protein>
    <submittedName>
        <fullName evidence="2">Uncharacterized protein</fullName>
    </submittedName>
</protein>
<sequence length="130" mass="14626">MEKEVWFAGNNSAQNYSRSPPCKGCPSHNELQQSQETQPLRRSRIACRWDVDIARGVQRVPQVRIRLRNLGNQQKETVFFSKLLKLVLFLCEGAVGCADKNLERSGERSKMGDDHELRGQTGSGPSPCPL</sequence>
<dbReference type="EMBL" id="JACVVK020000019">
    <property type="protein sequence ID" value="KAK7503624.1"/>
    <property type="molecule type" value="Genomic_DNA"/>
</dbReference>
<feature type="region of interest" description="Disordered" evidence="1">
    <location>
        <begin position="102"/>
        <end position="130"/>
    </location>
</feature>
<proteinExistence type="predicted"/>
<organism evidence="2 3">
    <name type="scientific">Batillaria attramentaria</name>
    <dbReference type="NCBI Taxonomy" id="370345"/>
    <lineage>
        <taxon>Eukaryota</taxon>
        <taxon>Metazoa</taxon>
        <taxon>Spiralia</taxon>
        <taxon>Lophotrochozoa</taxon>
        <taxon>Mollusca</taxon>
        <taxon>Gastropoda</taxon>
        <taxon>Caenogastropoda</taxon>
        <taxon>Sorbeoconcha</taxon>
        <taxon>Cerithioidea</taxon>
        <taxon>Batillariidae</taxon>
        <taxon>Batillaria</taxon>
    </lineage>
</organism>
<feature type="compositionally biased region" description="Basic and acidic residues" evidence="1">
    <location>
        <begin position="102"/>
        <end position="118"/>
    </location>
</feature>
<name>A0ABD0LVK7_9CAEN</name>
<feature type="compositionally biased region" description="Polar residues" evidence="1">
    <location>
        <begin position="9"/>
        <end position="18"/>
    </location>
</feature>
<evidence type="ECO:0000313" key="2">
    <source>
        <dbReference type="EMBL" id="KAK7503624.1"/>
    </source>
</evidence>
<dbReference type="AlphaFoldDB" id="A0ABD0LVK7"/>
<gene>
    <name evidence="2" type="ORF">BaRGS_00005163</name>
</gene>
<evidence type="ECO:0000313" key="3">
    <source>
        <dbReference type="Proteomes" id="UP001519460"/>
    </source>
</evidence>
<reference evidence="2 3" key="1">
    <citation type="journal article" date="2023" name="Sci. Data">
        <title>Genome assembly of the Korean intertidal mud-creeper Batillaria attramentaria.</title>
        <authorList>
            <person name="Patra A.K."/>
            <person name="Ho P.T."/>
            <person name="Jun S."/>
            <person name="Lee S.J."/>
            <person name="Kim Y."/>
            <person name="Won Y.J."/>
        </authorList>
    </citation>
    <scope>NUCLEOTIDE SEQUENCE [LARGE SCALE GENOMIC DNA]</scope>
    <source>
        <strain evidence="2">Wonlab-2016</strain>
    </source>
</reference>
<keyword evidence="3" id="KW-1185">Reference proteome</keyword>
<comment type="caution">
    <text evidence="2">The sequence shown here is derived from an EMBL/GenBank/DDBJ whole genome shotgun (WGS) entry which is preliminary data.</text>
</comment>
<feature type="region of interest" description="Disordered" evidence="1">
    <location>
        <begin position="1"/>
        <end position="39"/>
    </location>
</feature>
<dbReference type="Proteomes" id="UP001519460">
    <property type="component" value="Unassembled WGS sequence"/>
</dbReference>